<dbReference type="SUPFAM" id="SSF50978">
    <property type="entry name" value="WD40 repeat-like"/>
    <property type="match status" value="2"/>
</dbReference>
<dbReference type="Gene3D" id="3.40.50.300">
    <property type="entry name" value="P-loop containing nucleotide triphosphate hydrolases"/>
    <property type="match status" value="1"/>
</dbReference>
<dbReference type="SMART" id="SM00320">
    <property type="entry name" value="WD40"/>
    <property type="match status" value="7"/>
</dbReference>
<dbReference type="GO" id="GO:0005524">
    <property type="term" value="F:ATP binding"/>
    <property type="evidence" value="ECO:0007669"/>
    <property type="project" value="UniProtKB-KW"/>
</dbReference>
<dbReference type="InterPro" id="IPR000330">
    <property type="entry name" value="SNF2_N"/>
</dbReference>
<feature type="compositionally biased region" description="Low complexity" evidence="7">
    <location>
        <begin position="1588"/>
        <end position="1605"/>
    </location>
</feature>
<feature type="compositionally biased region" description="Low complexity" evidence="7">
    <location>
        <begin position="1614"/>
        <end position="1631"/>
    </location>
</feature>
<dbReference type="InterPro" id="IPR001650">
    <property type="entry name" value="Helicase_C-like"/>
</dbReference>
<dbReference type="GO" id="GO:0005737">
    <property type="term" value="C:cytoplasm"/>
    <property type="evidence" value="ECO:0007669"/>
    <property type="project" value="TreeGrafter"/>
</dbReference>
<dbReference type="InterPro" id="IPR038718">
    <property type="entry name" value="SNF2-like_sf"/>
</dbReference>
<reference evidence="10" key="1">
    <citation type="journal article" date="2020" name="Fungal Divers.">
        <title>Resolving the Mortierellaceae phylogeny through synthesis of multi-gene phylogenetics and phylogenomics.</title>
        <authorList>
            <person name="Vandepol N."/>
            <person name="Liber J."/>
            <person name="Desiro A."/>
            <person name="Na H."/>
            <person name="Kennedy M."/>
            <person name="Barry K."/>
            <person name="Grigoriev I.V."/>
            <person name="Miller A.N."/>
            <person name="O'Donnell K."/>
            <person name="Stajich J.E."/>
            <person name="Bonito G."/>
        </authorList>
    </citation>
    <scope>NUCLEOTIDE SEQUENCE</scope>
    <source>
        <strain evidence="10">NVP1</strain>
    </source>
</reference>
<dbReference type="EMBL" id="JAAAUY010000647">
    <property type="protein sequence ID" value="KAF9327608.1"/>
    <property type="molecule type" value="Genomic_DNA"/>
</dbReference>
<keyword evidence="11" id="KW-1185">Reference proteome</keyword>
<dbReference type="Pfam" id="PF00176">
    <property type="entry name" value="SNF2-rel_dom"/>
    <property type="match status" value="1"/>
</dbReference>
<feature type="domain" description="Helicase ATP-binding" evidence="8">
    <location>
        <begin position="538"/>
        <end position="734"/>
    </location>
</feature>
<dbReference type="Pfam" id="PF16300">
    <property type="entry name" value="WD40_4"/>
    <property type="match status" value="2"/>
</dbReference>
<dbReference type="PANTHER" id="PTHR45626:SF16">
    <property type="entry name" value="ATP-DEPENDENT HELICASE ULS1"/>
    <property type="match status" value="1"/>
</dbReference>
<feature type="repeat" description="WD" evidence="6">
    <location>
        <begin position="1808"/>
        <end position="1849"/>
    </location>
</feature>
<evidence type="ECO:0000259" key="9">
    <source>
        <dbReference type="PROSITE" id="PS51194"/>
    </source>
</evidence>
<feature type="compositionally biased region" description="Pro residues" evidence="7">
    <location>
        <begin position="1578"/>
        <end position="1587"/>
    </location>
</feature>
<feature type="region of interest" description="Disordered" evidence="7">
    <location>
        <begin position="1554"/>
        <end position="1634"/>
    </location>
</feature>
<keyword evidence="1 6" id="KW-0853">WD repeat</keyword>
<dbReference type="PANTHER" id="PTHR45626">
    <property type="entry name" value="TRANSCRIPTION TERMINATION FACTOR 2-RELATED"/>
    <property type="match status" value="1"/>
</dbReference>
<evidence type="ECO:0000256" key="5">
    <source>
        <dbReference type="ARBA" id="ARBA00022840"/>
    </source>
</evidence>
<dbReference type="PROSITE" id="PS50294">
    <property type="entry name" value="WD_REPEATS_REGION"/>
    <property type="match status" value="2"/>
</dbReference>
<feature type="compositionally biased region" description="Acidic residues" evidence="7">
    <location>
        <begin position="54"/>
        <end position="63"/>
    </location>
</feature>
<feature type="region of interest" description="Disordered" evidence="7">
    <location>
        <begin position="52"/>
        <end position="102"/>
    </location>
</feature>
<dbReference type="GO" id="GO:0008094">
    <property type="term" value="F:ATP-dependent activity, acting on DNA"/>
    <property type="evidence" value="ECO:0007669"/>
    <property type="project" value="TreeGrafter"/>
</dbReference>
<dbReference type="Proteomes" id="UP000696485">
    <property type="component" value="Unassembled WGS sequence"/>
</dbReference>
<evidence type="ECO:0000256" key="7">
    <source>
        <dbReference type="SAM" id="MobiDB-lite"/>
    </source>
</evidence>
<dbReference type="GO" id="GO:0016787">
    <property type="term" value="F:hydrolase activity"/>
    <property type="evidence" value="ECO:0007669"/>
    <property type="project" value="UniProtKB-KW"/>
</dbReference>
<feature type="repeat" description="WD" evidence="6">
    <location>
        <begin position="1201"/>
        <end position="1243"/>
    </location>
</feature>
<dbReference type="Gene3D" id="2.130.10.10">
    <property type="entry name" value="YVTN repeat-like/Quinoprotein amine dehydrogenase"/>
    <property type="match status" value="2"/>
</dbReference>
<dbReference type="InterPro" id="IPR049730">
    <property type="entry name" value="SNF2/RAD54-like_C"/>
</dbReference>
<protein>
    <submittedName>
        <fullName evidence="10">Uncharacterized protein</fullName>
    </submittedName>
</protein>
<evidence type="ECO:0000256" key="4">
    <source>
        <dbReference type="ARBA" id="ARBA00022801"/>
    </source>
</evidence>
<feature type="region of interest" description="Disordered" evidence="7">
    <location>
        <begin position="415"/>
        <end position="451"/>
    </location>
</feature>
<dbReference type="PROSITE" id="PS51194">
    <property type="entry name" value="HELICASE_CTER"/>
    <property type="match status" value="1"/>
</dbReference>
<feature type="compositionally biased region" description="Low complexity" evidence="7">
    <location>
        <begin position="208"/>
        <end position="241"/>
    </location>
</feature>
<dbReference type="CDD" id="cd18008">
    <property type="entry name" value="DEXDc_SHPRH-like"/>
    <property type="match status" value="1"/>
</dbReference>
<evidence type="ECO:0000256" key="1">
    <source>
        <dbReference type="ARBA" id="ARBA00022574"/>
    </source>
</evidence>
<dbReference type="InterPro" id="IPR014001">
    <property type="entry name" value="Helicase_ATP-bd"/>
</dbReference>
<dbReference type="PROSITE" id="PS50082">
    <property type="entry name" value="WD_REPEATS_2"/>
    <property type="match status" value="3"/>
</dbReference>
<dbReference type="InterPro" id="IPR001680">
    <property type="entry name" value="WD40_rpt"/>
</dbReference>
<keyword evidence="5" id="KW-0067">ATP-binding</keyword>
<evidence type="ECO:0000256" key="6">
    <source>
        <dbReference type="PROSITE-ProRule" id="PRU00221"/>
    </source>
</evidence>
<comment type="caution">
    <text evidence="10">The sequence shown here is derived from an EMBL/GenBank/DDBJ whole genome shotgun (WGS) entry which is preliminary data.</text>
</comment>
<dbReference type="InterPro" id="IPR027417">
    <property type="entry name" value="P-loop_NTPase"/>
</dbReference>
<feature type="compositionally biased region" description="Low complexity" evidence="7">
    <location>
        <begin position="301"/>
        <end position="317"/>
    </location>
</feature>
<gene>
    <name evidence="10" type="ORF">BG006_009106</name>
</gene>
<accession>A0A9P5SIQ7</accession>
<feature type="region of interest" description="Disordered" evidence="7">
    <location>
        <begin position="292"/>
        <end position="336"/>
    </location>
</feature>
<organism evidence="10 11">
    <name type="scientific">Podila minutissima</name>
    <dbReference type="NCBI Taxonomy" id="64525"/>
    <lineage>
        <taxon>Eukaryota</taxon>
        <taxon>Fungi</taxon>
        <taxon>Fungi incertae sedis</taxon>
        <taxon>Mucoromycota</taxon>
        <taxon>Mortierellomycotina</taxon>
        <taxon>Mortierellomycetes</taxon>
        <taxon>Mortierellales</taxon>
        <taxon>Mortierellaceae</taxon>
        <taxon>Podila</taxon>
    </lineage>
</organism>
<keyword evidence="3" id="KW-0547">Nucleotide-binding</keyword>
<evidence type="ECO:0000256" key="2">
    <source>
        <dbReference type="ARBA" id="ARBA00022737"/>
    </source>
</evidence>
<dbReference type="SMART" id="SM01166">
    <property type="entry name" value="DUF1899"/>
    <property type="match status" value="2"/>
</dbReference>
<sequence>MSKSTNKLDDLKDRLNVCRGQLASNSAFNTPVRKKALQKEINELEAEMSQVLGLEDDLDESDSDSIFVKNEDKSSSATTPDSIKQELNTPPSSSSSGWTTPAKRMRIMEEGSYAPPIHNINLNGGALDTKVKSGASGSSSAALAVPDESEKNSVLSALAEVGEVFDLDTLLKQQAEMEQRLADLKRRREEDMDEAFARSIQEEEYRSSNKGSSSSSYSSPSSAPSSSAASTATISTGTKSALQSRLDKARQERMDEEMARLFAESDANTFNLTGSPKKVPYPLHSPNTIPAAPMFPIFNRHASGSSSSHPAQASSQTPPNPFGQLTTSFGAAFGISPGTNQHANMVAHARAFPQPGQTTPATASNGLSTPDNNLVQSVANYIHDAAMDSARRVANSTIDLTKPLIDLTKKVVEIESSGDEDNPSNYAYNNGNDYGYDDVDEDDRSDGERSRLFYDRRSNSYRKTYNGLYGSPIYSQSRDYARHLTTEETEKELRDLLANIQSTEEEIPPQDRTGTPEGMSDTIVLLEHQKIGLTWLQKMEDGTNKGGVLADDMGLGKTVQAMALIVSRPSDPITDDVVWDNTQVYHNLPAENTRIKTKATLVIAPVALVYQWAEELRTKTRPSLLKVLVYYGSGKTKNPETFRRYDVVITTFTTVSNECGNHKPGKPPKEIGPLFKARFHRVILDEAQVIKNRDTKASIGCAALSATYRWCLTGTPIQNNITELYSLMRFLKIKPYCDWDEFRNKIVNPMKRTEGYSKAIQRVQALMKAVCLRRTKTCKIDGKPILELPPRNVEKVSIPFSADEKAFYDALETRTRERFNAYVRAGTVMKNYSNVLVLLLRLRQACCHPHLIKDFEKVQDGEEAQGGAGAKDRVKKLLDGLVASVRDRLLERGMDAVECPICMDIGEESVILTHLERHEGDDRKCPECRGVTSLDQLISVADFNARFNPKPAADPKGKGIAKDEGIEDNKPLVEVPKALDDWMSSSKIDRMIEVICEVKARKEKVIVFSQFTSLLTLIENPLRDQGIRYLRYDGSMLPNARNDAVIKMNEDPRYCVMLISLKCGSLGLNMTVANHVVMMDPWWNPAIENQAIDRVHRIGQKREVFVHRLCIPDTVEDRILGLQQKKQALADGALGEGDVPKLAKLGEAYTDFKPSISPSTDSSQLIKVSHFWIAFKHANGGAIGILPVETVGRVGNDIQVLNAHGSGVSDWEFSPFDSNQLITGSDNGEVKVWSITKDGDSVSFQLDLTISSGTGKAIEAIVHHPTARGIFATVSNNIVQIWDISGKEQGSTLSVASYTLTHPNVVSSVTWKADGTLLATTCKDTKIRVFDPRQQETPIQECLGHPGNRPSRGVWVGEKDLLFTVGFNKMREREFALWNTNDLNKPLDLKRMDSSNSLMIPLYDEDTSIMFLPSRGESIVRWVEVAGAAPYLTEGVAFPSQGSVAGAALVPKQLMKVMQAEIARVLAVTPNGIWPLHFNVPRKSYLDFHADIFPDTKASVAALEASEWLSGENKEVPRVSLDPGMAGKPVWAQNATKQLPPAPLPASIVKPSAPVPAPAPAPAPASPAPVPIKAVSPPSSPTPPPSQTSPAQHVTPSVSSGTSTGKADETRKASVVTPPTSRSPTSRQSPVALRLGTQQASKFRFLTFKPYHVSEHFESISGLSISTLPECNLIEVNHKFLALPLHGTGGRIGILKASEPGRIGKIPAIVCSSDLLAFKFDSFNPNLLVTASDDTKIKGWIIPEDGLNKEENDVTKPDWVLSAPTMDKISTIKFHPTARNVLLSASMDRDDPTLRLWDLEEQKAMVTIKGHKDAIFSCDFNHIGTKIVSVSRDKRIRVWDALSGKLLQEGPGHDSVRSCRVLWLGESDLVASVGFGRGSQREILLFDSKDLQQGPIDRKLMDMSPGVLVPHYDPDTSVLGVSARGDRVMKHFEILVGGTKEDVKGGKSLFVDVASLEQGTLQQDVAYLPKKYNNVKEIELSKMYRLTYNSVEVIRVCVPRNKKEFFQDDIFPATDDVETPTLEASEFFAGKGVVPLKKIDLCPSDMESLSHHVAMTPSTPQQGGNSLDKFLQGKQQVADDEKKRLAMERMFETAKESKADRDTLVPDTGIIADDEWDD</sequence>
<dbReference type="GO" id="GO:0000724">
    <property type="term" value="P:double-strand break repair via homologous recombination"/>
    <property type="evidence" value="ECO:0007669"/>
    <property type="project" value="TreeGrafter"/>
</dbReference>
<dbReference type="InterPro" id="IPR050628">
    <property type="entry name" value="SNF2_RAD54_helicase_TF"/>
</dbReference>
<dbReference type="SMART" id="SM00487">
    <property type="entry name" value="DEXDc"/>
    <property type="match status" value="1"/>
</dbReference>
<evidence type="ECO:0000313" key="10">
    <source>
        <dbReference type="EMBL" id="KAF9327608.1"/>
    </source>
</evidence>
<dbReference type="Pfam" id="PF00400">
    <property type="entry name" value="WD40"/>
    <property type="match status" value="3"/>
</dbReference>
<evidence type="ECO:0000313" key="11">
    <source>
        <dbReference type="Proteomes" id="UP000696485"/>
    </source>
</evidence>
<feature type="compositionally biased region" description="Polar residues" evidence="7">
    <location>
        <begin position="75"/>
        <end position="89"/>
    </location>
</feature>
<feature type="compositionally biased region" description="Pro residues" evidence="7">
    <location>
        <begin position="1554"/>
        <end position="1570"/>
    </location>
</feature>
<dbReference type="CDD" id="cd18793">
    <property type="entry name" value="SF2_C_SNF"/>
    <property type="match status" value="1"/>
</dbReference>
<dbReference type="SUPFAM" id="SSF52540">
    <property type="entry name" value="P-loop containing nucleoside triphosphate hydrolases"/>
    <property type="match status" value="2"/>
</dbReference>
<evidence type="ECO:0000256" key="3">
    <source>
        <dbReference type="ARBA" id="ARBA00022741"/>
    </source>
</evidence>
<feature type="region of interest" description="Disordered" evidence="7">
    <location>
        <begin position="2095"/>
        <end position="2118"/>
    </location>
</feature>
<dbReference type="SMART" id="SM00490">
    <property type="entry name" value="HELICc"/>
    <property type="match status" value="1"/>
</dbReference>
<dbReference type="GO" id="GO:0005634">
    <property type="term" value="C:nucleus"/>
    <property type="evidence" value="ECO:0007669"/>
    <property type="project" value="TreeGrafter"/>
</dbReference>
<dbReference type="InterPro" id="IPR036322">
    <property type="entry name" value="WD40_repeat_dom_sf"/>
</dbReference>
<feature type="domain" description="Helicase C-terminal" evidence="9">
    <location>
        <begin position="987"/>
        <end position="1146"/>
    </location>
</feature>
<dbReference type="PROSITE" id="PS51192">
    <property type="entry name" value="HELICASE_ATP_BIND_1"/>
    <property type="match status" value="1"/>
</dbReference>
<dbReference type="InterPro" id="IPR015048">
    <property type="entry name" value="DUF1899"/>
</dbReference>
<feature type="region of interest" description="Disordered" evidence="7">
    <location>
        <begin position="192"/>
        <end position="253"/>
    </location>
</feature>
<feature type="repeat" description="WD" evidence="6">
    <location>
        <begin position="1299"/>
        <end position="1340"/>
    </location>
</feature>
<feature type="compositionally biased region" description="Acidic residues" evidence="7">
    <location>
        <begin position="435"/>
        <end position="445"/>
    </location>
</feature>
<dbReference type="SMART" id="SM01167">
    <property type="entry name" value="DUF1900"/>
    <property type="match status" value="2"/>
</dbReference>
<keyword evidence="2" id="KW-0677">Repeat</keyword>
<name>A0A9P5SIQ7_9FUNG</name>
<keyword evidence="4" id="KW-0378">Hydrolase</keyword>
<dbReference type="Gene3D" id="3.40.50.10810">
    <property type="entry name" value="Tandem AAA-ATPase domain"/>
    <property type="match status" value="1"/>
</dbReference>
<feature type="compositionally biased region" description="Basic and acidic residues" evidence="7">
    <location>
        <begin position="2095"/>
        <end position="2104"/>
    </location>
</feature>
<proteinExistence type="predicted"/>
<dbReference type="Pfam" id="PF08953">
    <property type="entry name" value="DUF1899"/>
    <property type="match status" value="1"/>
</dbReference>
<evidence type="ECO:0000259" key="8">
    <source>
        <dbReference type="PROSITE" id="PS51192"/>
    </source>
</evidence>
<dbReference type="InterPro" id="IPR015943">
    <property type="entry name" value="WD40/YVTN_repeat-like_dom_sf"/>
</dbReference>
<dbReference type="Pfam" id="PF00271">
    <property type="entry name" value="Helicase_C"/>
    <property type="match status" value="1"/>
</dbReference>